<organism evidence="3 4">
    <name type="scientific">Candidatus Kaiserbacteria bacterium RIFCSPLOWO2_12_FULL_45_26</name>
    <dbReference type="NCBI Taxonomy" id="1798525"/>
    <lineage>
        <taxon>Bacteria</taxon>
        <taxon>Candidatus Kaiseribacteriota</taxon>
    </lineage>
</organism>
<dbReference type="SUPFAM" id="SSF52058">
    <property type="entry name" value="L domain-like"/>
    <property type="match status" value="1"/>
</dbReference>
<dbReference type="InterPro" id="IPR032675">
    <property type="entry name" value="LRR_dom_sf"/>
</dbReference>
<comment type="caution">
    <text evidence="3">The sequence shown here is derived from an EMBL/GenBank/DDBJ whole genome shotgun (WGS) entry which is preliminary data.</text>
</comment>
<evidence type="ECO:0000313" key="4">
    <source>
        <dbReference type="Proteomes" id="UP000177325"/>
    </source>
</evidence>
<gene>
    <name evidence="3" type="ORF">A3G90_02940</name>
</gene>
<dbReference type="EMBL" id="MFMM01000001">
    <property type="protein sequence ID" value="OGG84996.1"/>
    <property type="molecule type" value="Genomic_DNA"/>
</dbReference>
<evidence type="ECO:0000313" key="3">
    <source>
        <dbReference type="EMBL" id="OGG84996.1"/>
    </source>
</evidence>
<dbReference type="AlphaFoldDB" id="A0A1F6FGL1"/>
<dbReference type="SMART" id="SM00369">
    <property type="entry name" value="LRR_TYP"/>
    <property type="match status" value="2"/>
</dbReference>
<name>A0A1F6FGL1_9BACT</name>
<dbReference type="InterPro" id="IPR003591">
    <property type="entry name" value="Leu-rich_rpt_typical-subtyp"/>
</dbReference>
<protein>
    <submittedName>
        <fullName evidence="3">Uncharacterized protein</fullName>
    </submittedName>
</protein>
<evidence type="ECO:0000256" key="1">
    <source>
        <dbReference type="ARBA" id="ARBA00022614"/>
    </source>
</evidence>
<dbReference type="Proteomes" id="UP000177325">
    <property type="component" value="Unassembled WGS sequence"/>
</dbReference>
<evidence type="ECO:0000256" key="2">
    <source>
        <dbReference type="ARBA" id="ARBA00022737"/>
    </source>
</evidence>
<dbReference type="InterPro" id="IPR001611">
    <property type="entry name" value="Leu-rich_rpt"/>
</dbReference>
<dbReference type="PANTHER" id="PTHR48051:SF1">
    <property type="entry name" value="RAS SUPPRESSOR PROTEIN 1"/>
    <property type="match status" value="1"/>
</dbReference>
<dbReference type="PROSITE" id="PS51450">
    <property type="entry name" value="LRR"/>
    <property type="match status" value="1"/>
</dbReference>
<keyword evidence="1" id="KW-0433">Leucine-rich repeat</keyword>
<dbReference type="Gene3D" id="3.80.10.10">
    <property type="entry name" value="Ribonuclease Inhibitor"/>
    <property type="match status" value="1"/>
</dbReference>
<dbReference type="GO" id="GO:0005737">
    <property type="term" value="C:cytoplasm"/>
    <property type="evidence" value="ECO:0007669"/>
    <property type="project" value="TreeGrafter"/>
</dbReference>
<reference evidence="3 4" key="1">
    <citation type="journal article" date="2016" name="Nat. Commun.">
        <title>Thousands of microbial genomes shed light on interconnected biogeochemical processes in an aquifer system.</title>
        <authorList>
            <person name="Anantharaman K."/>
            <person name="Brown C.T."/>
            <person name="Hug L.A."/>
            <person name="Sharon I."/>
            <person name="Castelle C.J."/>
            <person name="Probst A.J."/>
            <person name="Thomas B.C."/>
            <person name="Singh A."/>
            <person name="Wilkins M.J."/>
            <person name="Karaoz U."/>
            <person name="Brodie E.L."/>
            <person name="Williams K.H."/>
            <person name="Hubbard S.S."/>
            <person name="Banfield J.F."/>
        </authorList>
    </citation>
    <scope>NUCLEOTIDE SEQUENCE [LARGE SCALE GENOMIC DNA]</scope>
</reference>
<sequence length="172" mass="18454">MQLIGLLLTVIIIGVVFAWYSPSTTTTPGVEENTTTYSEAINAAKEVVEKTNEGGGTQVEVYAGISVGDWSTVLDLSGRQLTGSLKAEVRLLTALTKLNLSDNQFTGIPAEIGQLSELRVLNLAGNPVTGLPHELGNLQKLEVLDLRNTSYSKQDLDVIVSRLPETTTVLVD</sequence>
<proteinExistence type="predicted"/>
<accession>A0A1F6FGL1</accession>
<dbReference type="PANTHER" id="PTHR48051">
    <property type="match status" value="1"/>
</dbReference>
<keyword evidence="2" id="KW-0677">Repeat</keyword>
<dbReference type="InterPro" id="IPR050216">
    <property type="entry name" value="LRR_domain-containing"/>
</dbReference>
<dbReference type="Pfam" id="PF13855">
    <property type="entry name" value="LRR_8"/>
    <property type="match status" value="1"/>
</dbReference>
<dbReference type="STRING" id="1798525.A3G90_02940"/>